<keyword evidence="3" id="KW-1185">Reference proteome</keyword>
<name>A0AAW1P1J9_9CHLO</name>
<dbReference type="EMBL" id="JALJOQ010000058">
    <property type="protein sequence ID" value="KAK9803550.1"/>
    <property type="molecule type" value="Genomic_DNA"/>
</dbReference>
<feature type="region of interest" description="Disordered" evidence="1">
    <location>
        <begin position="1"/>
        <end position="84"/>
    </location>
</feature>
<dbReference type="AlphaFoldDB" id="A0AAW1P1J9"/>
<gene>
    <name evidence="2" type="ORF">WJX73_008276</name>
</gene>
<organism evidence="2 3">
    <name type="scientific">Symbiochloris irregularis</name>
    <dbReference type="NCBI Taxonomy" id="706552"/>
    <lineage>
        <taxon>Eukaryota</taxon>
        <taxon>Viridiplantae</taxon>
        <taxon>Chlorophyta</taxon>
        <taxon>core chlorophytes</taxon>
        <taxon>Trebouxiophyceae</taxon>
        <taxon>Trebouxiales</taxon>
        <taxon>Trebouxiaceae</taxon>
        <taxon>Symbiochloris</taxon>
    </lineage>
</organism>
<protein>
    <submittedName>
        <fullName evidence="2">Uncharacterized protein</fullName>
    </submittedName>
</protein>
<dbReference type="Proteomes" id="UP001465755">
    <property type="component" value="Unassembled WGS sequence"/>
</dbReference>
<evidence type="ECO:0000256" key="1">
    <source>
        <dbReference type="SAM" id="MobiDB-lite"/>
    </source>
</evidence>
<accession>A0AAW1P1J9</accession>
<reference evidence="2 3" key="1">
    <citation type="journal article" date="2024" name="Nat. Commun.">
        <title>Phylogenomics reveals the evolutionary origins of lichenization in chlorophyte algae.</title>
        <authorList>
            <person name="Puginier C."/>
            <person name="Libourel C."/>
            <person name="Otte J."/>
            <person name="Skaloud P."/>
            <person name="Haon M."/>
            <person name="Grisel S."/>
            <person name="Petersen M."/>
            <person name="Berrin J.G."/>
            <person name="Delaux P.M."/>
            <person name="Dal Grande F."/>
            <person name="Keller J."/>
        </authorList>
    </citation>
    <scope>NUCLEOTIDE SEQUENCE [LARGE SCALE GENOMIC DNA]</scope>
    <source>
        <strain evidence="2 3">SAG 2036</strain>
    </source>
</reference>
<evidence type="ECO:0000313" key="2">
    <source>
        <dbReference type="EMBL" id="KAK9803550.1"/>
    </source>
</evidence>
<evidence type="ECO:0000313" key="3">
    <source>
        <dbReference type="Proteomes" id="UP001465755"/>
    </source>
</evidence>
<feature type="compositionally biased region" description="Polar residues" evidence="1">
    <location>
        <begin position="37"/>
        <end position="55"/>
    </location>
</feature>
<sequence length="84" mass="9387">MKLPPTQRPHHQMRPPHLQIMSRPQSAIAPQVLKPRQPSTAAPQEPTTKHSSVLSRRTLPPTPCQVLGQSLPADCFTPTNNRIR</sequence>
<proteinExistence type="predicted"/>
<comment type="caution">
    <text evidence="2">The sequence shown here is derived from an EMBL/GenBank/DDBJ whole genome shotgun (WGS) entry which is preliminary data.</text>
</comment>